<feature type="compositionally biased region" description="Basic residues" evidence="8">
    <location>
        <begin position="1445"/>
        <end position="1456"/>
    </location>
</feature>
<dbReference type="PANTHER" id="PTHR11640:SF31">
    <property type="entry name" value="IRREGULAR CHIASM C-ROUGHEST PROTEIN-RELATED"/>
    <property type="match status" value="1"/>
</dbReference>
<dbReference type="EMBL" id="SDOV01000004">
    <property type="protein sequence ID" value="KAH7641694.1"/>
    <property type="molecule type" value="Genomic_DNA"/>
</dbReference>
<evidence type="ECO:0000256" key="4">
    <source>
        <dbReference type="ARBA" id="ARBA00023136"/>
    </source>
</evidence>
<dbReference type="PROSITE" id="PS50835">
    <property type="entry name" value="IG_LIKE"/>
    <property type="match status" value="8"/>
</dbReference>
<dbReference type="InterPro" id="IPR013162">
    <property type="entry name" value="CD80_C2-set"/>
</dbReference>
<feature type="domain" description="Ig-like" evidence="10">
    <location>
        <begin position="153"/>
        <end position="289"/>
    </location>
</feature>
<feature type="region of interest" description="Disordered" evidence="8">
    <location>
        <begin position="1099"/>
        <end position="1134"/>
    </location>
</feature>
<dbReference type="GO" id="GO:0005911">
    <property type="term" value="C:cell-cell junction"/>
    <property type="evidence" value="ECO:0007669"/>
    <property type="project" value="TreeGrafter"/>
</dbReference>
<feature type="transmembrane region" description="Helical" evidence="9">
    <location>
        <begin position="21"/>
        <end position="38"/>
    </location>
</feature>
<evidence type="ECO:0000259" key="10">
    <source>
        <dbReference type="PROSITE" id="PS50835"/>
    </source>
</evidence>
<feature type="compositionally biased region" description="Polar residues" evidence="8">
    <location>
        <begin position="1117"/>
        <end position="1130"/>
    </location>
</feature>
<evidence type="ECO:0000256" key="2">
    <source>
        <dbReference type="ARBA" id="ARBA00022692"/>
    </source>
</evidence>
<sequence>MIGYHHRSHYKSIRSVMPYSGHLLISMILFCLFIRTIYTDSGGTLTINSQHEDQRVMVKGIAQQSASLPCYIDEENCGAIYFLTWSRLDSREDRWSRIWVYSDDNVNKALSSLTGRAIFTKQKSEARLVINSLKPSDEAFYKCDVTYVAGKCPSLTYVQLNIIAKPSRSWIEHEGDILSNGHHLSLTEGDYLKLACTVIDARPTPIIIWRSVDSRGQTNELIRSTTSSGSDSFIVTTGTSGDDINSNARMDRATLILNKKLSRDDLGSKYECHIEHETIGNGTMDKHVVLDVSVGIKTMEIIGPSTSVREGDIAVIECVAYGSKPAAEIVWRNGSRIIDGHSIQNTIETNIDRITVNSRSKLEIIVGHQDHLNPITCEAANVAMRTPINKSTEISVLFAPIVVMEPQNGVTVNESTPMVKIYCTYLANPSQLLENETIWFKDGRRLDISDRSRYIIESVTNSPTLVIMDVTRNDTGHYHCTLANTFGSGVPNSSIYLNVLYPPIVSLFVYPNPSSSDYLLKEGDDLRMVCDIHDGNPRSASRMRWLKNNGETFSELDGDTSTQKELSWLSIPRSLTGNYTCQAISEAGASELSNEIEIIVHYPPGKSIIRLLDEPHPIKGRNLTLECIVNDYGSPSDHTEYHWENSDGMVFESRQPILTIQNVRIVNRGNISCSAVNEVGFGARGQFELIPYAPPRFINPLPATIGVNEDFRSSSSLESSYMNYNQNEMNTATWNTHAGNGQTYGYVTGNELNGLRPSSSDSSDLITLYCRVECFPLCSLHWYRNDQPIDNGTKSEYRIIEEQLPEEFLLNRFPGIESTLTWNISKSGRSKLDRVRDSGTTFSCVSSGNLVGPSIRSDSRFQVEYAPENLRLSSIRVDVIENEHLPEIRCDSDALPEATYRWISNSFYDKFTGVIADTPILALNRTIQRDSAGTYTCIASNRHGEKRIDLQINVLYRPSCTIYESRTGKENQDVVLICEITFANPSNGLEFFWSLNGTELNQTFIDELSHQDGMKSKIIIPAYEEQLFGTWTCSARNTVGQTDPNCTLFVDAPIAAESVLDDESLLIISAVIVAIIFAFLFILLCLIFMMKRRRHKNDLISQKSQASSKKATETERLSSSNSSTTATMPTSGDMYENMTFHRKPNCLPHLNGMAASYYHHHNPMLPQSSPITATPATTSSISPIPPTYDNATKTLNNTIEAFRRTQSARFTSNQNLGLNIYSIYNDPSQALMYTDLKLPPPPIATKPMTDVASIANHHNHPAHHQNHSQHQQRLPTMAKNHTLAQYQHHHPITSFHSSTLAKTNTNNMYQQLGPMIQSNRTSQHYPNHVSSSQSSSLSSSNNNNNNQQNNGSSSDSSTPPSLSTSSTNSNHYNVTNSTTTNKTHSSSGGGGGGGPFGKDMDDILYADIYEDVKSGRIKDPRPKPPPLPPKPGTIDANFLPETPKRPAHLMMMKHHS</sequence>
<reference evidence="11" key="2">
    <citation type="journal article" date="2021" name="World Allergy Organ. J.">
        <title>Chromosome-level assembly of Dermatophagoides farinae genome and transcriptome reveals two novel allergens Der f 37 and Der f 39.</title>
        <authorList>
            <person name="Chen J."/>
            <person name="Cai Z."/>
            <person name="Fan D."/>
            <person name="Hu J."/>
            <person name="Hou Y."/>
            <person name="He Y."/>
            <person name="Zhang Z."/>
            <person name="Zhao Z."/>
            <person name="Gao P."/>
            <person name="Hu W."/>
            <person name="Sun J."/>
            <person name="Li J."/>
            <person name="Ji K."/>
        </authorList>
    </citation>
    <scope>NUCLEOTIDE SEQUENCE</scope>
    <source>
        <strain evidence="11">JKM2019</strain>
    </source>
</reference>
<keyword evidence="5" id="KW-1015">Disulfide bond</keyword>
<dbReference type="Gene3D" id="2.60.40.10">
    <property type="entry name" value="Immunoglobulins"/>
    <property type="match status" value="9"/>
</dbReference>
<evidence type="ECO:0000256" key="6">
    <source>
        <dbReference type="ARBA" id="ARBA00023180"/>
    </source>
</evidence>
<feature type="compositionally biased region" description="Gly residues" evidence="8">
    <location>
        <begin position="1387"/>
        <end position="1396"/>
    </location>
</feature>
<feature type="transmembrane region" description="Helical" evidence="9">
    <location>
        <begin position="1065"/>
        <end position="1089"/>
    </location>
</feature>
<dbReference type="InterPro" id="IPR013783">
    <property type="entry name" value="Ig-like_fold"/>
</dbReference>
<evidence type="ECO:0000256" key="7">
    <source>
        <dbReference type="ARBA" id="ARBA00023319"/>
    </source>
</evidence>
<keyword evidence="6" id="KW-0325">Glycoprotein</keyword>
<evidence type="ECO:0000256" key="3">
    <source>
        <dbReference type="ARBA" id="ARBA00022989"/>
    </source>
</evidence>
<dbReference type="SMART" id="SM00406">
    <property type="entry name" value="IGv"/>
    <property type="match status" value="2"/>
</dbReference>
<keyword evidence="3 9" id="KW-1133">Transmembrane helix</keyword>
<dbReference type="InterPro" id="IPR013098">
    <property type="entry name" value="Ig_I-set"/>
</dbReference>
<feature type="domain" description="Ig-like" evidence="10">
    <location>
        <begin position="64"/>
        <end position="146"/>
    </location>
</feature>
<dbReference type="GO" id="GO:0005886">
    <property type="term" value="C:plasma membrane"/>
    <property type="evidence" value="ECO:0007669"/>
    <property type="project" value="TreeGrafter"/>
</dbReference>
<evidence type="ECO:0000256" key="1">
    <source>
        <dbReference type="ARBA" id="ARBA00004479"/>
    </source>
</evidence>
<dbReference type="Pfam" id="PF07679">
    <property type="entry name" value="I-set"/>
    <property type="match status" value="1"/>
</dbReference>
<comment type="caution">
    <text evidence="11">The sequence shown here is derived from an EMBL/GenBank/DDBJ whole genome shotgun (WGS) entry which is preliminary data.</text>
</comment>
<dbReference type="Proteomes" id="UP000828236">
    <property type="component" value="Unassembled WGS sequence"/>
</dbReference>
<dbReference type="SMART" id="SM00408">
    <property type="entry name" value="IGc2"/>
    <property type="match status" value="5"/>
</dbReference>
<accession>A0A9D4SGN0</accession>
<feature type="region of interest" description="Disordered" evidence="8">
    <location>
        <begin position="1413"/>
        <end position="1456"/>
    </location>
</feature>
<dbReference type="InterPro" id="IPR007110">
    <property type="entry name" value="Ig-like_dom"/>
</dbReference>
<dbReference type="InterPro" id="IPR036179">
    <property type="entry name" value="Ig-like_dom_sf"/>
</dbReference>
<dbReference type="InterPro" id="IPR003598">
    <property type="entry name" value="Ig_sub2"/>
</dbReference>
<dbReference type="InterPro" id="IPR013106">
    <property type="entry name" value="Ig_V-set"/>
</dbReference>
<dbReference type="GO" id="GO:0050839">
    <property type="term" value="F:cell adhesion molecule binding"/>
    <property type="evidence" value="ECO:0007669"/>
    <property type="project" value="TreeGrafter"/>
</dbReference>
<dbReference type="PANTHER" id="PTHR11640">
    <property type="entry name" value="NEPHRIN"/>
    <property type="match status" value="1"/>
</dbReference>
<feature type="domain" description="Ig-like" evidence="10">
    <location>
        <begin position="958"/>
        <end position="1049"/>
    </location>
</feature>
<organism evidence="11">
    <name type="scientific">Dermatophagoides farinae</name>
    <name type="common">American house dust mite</name>
    <dbReference type="NCBI Taxonomy" id="6954"/>
    <lineage>
        <taxon>Eukaryota</taxon>
        <taxon>Metazoa</taxon>
        <taxon>Ecdysozoa</taxon>
        <taxon>Arthropoda</taxon>
        <taxon>Chelicerata</taxon>
        <taxon>Arachnida</taxon>
        <taxon>Acari</taxon>
        <taxon>Acariformes</taxon>
        <taxon>Sarcoptiformes</taxon>
        <taxon>Astigmata</taxon>
        <taxon>Psoroptidia</taxon>
        <taxon>Analgoidea</taxon>
        <taxon>Pyroglyphidae</taxon>
        <taxon>Dermatophagoidinae</taxon>
        <taxon>Dermatophagoides</taxon>
    </lineage>
</organism>
<name>A0A9D4SGN0_DERFA</name>
<feature type="domain" description="Ig-like" evidence="10">
    <location>
        <begin position="867"/>
        <end position="953"/>
    </location>
</feature>
<reference evidence="11" key="1">
    <citation type="submission" date="2020-06" db="EMBL/GenBank/DDBJ databases">
        <authorList>
            <person name="Ji K."/>
            <person name="Li J."/>
        </authorList>
    </citation>
    <scope>NUCLEOTIDE SEQUENCE</scope>
    <source>
        <strain evidence="11">JKM2019</strain>
        <tissue evidence="11">Whole body</tissue>
    </source>
</reference>
<feature type="domain" description="Ig-like" evidence="10">
    <location>
        <begin position="604"/>
        <end position="677"/>
    </location>
</feature>
<proteinExistence type="predicted"/>
<feature type="region of interest" description="Disordered" evidence="8">
    <location>
        <begin position="1319"/>
        <end position="1398"/>
    </location>
</feature>
<feature type="domain" description="Ig-like" evidence="10">
    <location>
        <begin position="502"/>
        <end position="597"/>
    </location>
</feature>
<dbReference type="Pfam" id="PF07686">
    <property type="entry name" value="V-set"/>
    <property type="match status" value="1"/>
</dbReference>
<feature type="compositionally biased region" description="Low complexity" evidence="8">
    <location>
        <begin position="1327"/>
        <end position="1381"/>
    </location>
</feature>
<evidence type="ECO:0000256" key="9">
    <source>
        <dbReference type="SAM" id="Phobius"/>
    </source>
</evidence>
<protein>
    <submittedName>
        <fullName evidence="11">Neuromusculin-like protein</fullName>
    </submittedName>
</protein>
<gene>
    <name evidence="11" type="ORF">HUG17_4739</name>
</gene>
<feature type="domain" description="Ig-like" evidence="10">
    <location>
        <begin position="296"/>
        <end position="395"/>
    </location>
</feature>
<evidence type="ECO:0000313" key="11">
    <source>
        <dbReference type="EMBL" id="KAH7641694.1"/>
    </source>
</evidence>
<comment type="subcellular location">
    <subcellularLocation>
        <location evidence="1">Membrane</location>
        <topology evidence="1">Single-pass type I membrane protein</topology>
    </subcellularLocation>
</comment>
<keyword evidence="7" id="KW-0393">Immunoglobulin domain</keyword>
<dbReference type="SUPFAM" id="SSF48726">
    <property type="entry name" value="Immunoglobulin"/>
    <property type="match status" value="7"/>
</dbReference>
<dbReference type="SMART" id="SM00409">
    <property type="entry name" value="IG"/>
    <property type="match status" value="7"/>
</dbReference>
<feature type="compositionally biased region" description="Basic and acidic residues" evidence="8">
    <location>
        <begin position="1413"/>
        <end position="1422"/>
    </location>
</feature>
<evidence type="ECO:0000256" key="8">
    <source>
        <dbReference type="SAM" id="MobiDB-lite"/>
    </source>
</evidence>
<keyword evidence="4 9" id="KW-0472">Membrane</keyword>
<keyword evidence="2 9" id="KW-0812">Transmembrane</keyword>
<dbReference type="InterPro" id="IPR003599">
    <property type="entry name" value="Ig_sub"/>
</dbReference>
<evidence type="ECO:0000256" key="5">
    <source>
        <dbReference type="ARBA" id="ARBA00023157"/>
    </source>
</evidence>
<dbReference type="InterPro" id="IPR051275">
    <property type="entry name" value="Cell_adhesion_signaling"/>
</dbReference>
<dbReference type="Pfam" id="PF08205">
    <property type="entry name" value="C2-set_2"/>
    <property type="match status" value="1"/>
</dbReference>
<feature type="domain" description="Ig-like" evidence="10">
    <location>
        <begin position="400"/>
        <end position="498"/>
    </location>
</feature>
<dbReference type="GO" id="GO:0098609">
    <property type="term" value="P:cell-cell adhesion"/>
    <property type="evidence" value="ECO:0007669"/>
    <property type="project" value="TreeGrafter"/>
</dbReference>